<feature type="domain" description="EamA" evidence="4">
    <location>
        <begin position="48"/>
        <end position="186"/>
    </location>
</feature>
<evidence type="ECO:0000259" key="4">
    <source>
        <dbReference type="Pfam" id="PF00892"/>
    </source>
</evidence>
<keyword evidence="3" id="KW-0472">Membrane</keyword>
<evidence type="ECO:0000313" key="6">
    <source>
        <dbReference type="Proteomes" id="UP000006069"/>
    </source>
</evidence>
<sequence>MCCGRVSSDGEGRARCGANGKRSVSLSRSFATFVHVILFVMKTNRNTRGVLLALIGGTGWGFSGACSQYLFAQNVDPLWASAVAMAVAGAALMLYAATRRRESLRALFSNPRSVARLVLFSLVGLTLCRVTYLLAIQYSNAGTATVLQYVGPVLIVVASCFSKRRPPSAKEAVAVACVVLGTYLLATHGNPSTMALSFEGVFWGLSAAVAVAIYSLLPGSLMKEYGSVSVVACGLLLGGVVLYLGAGCWNRAPDLDIAGLLAMYGGLTGVGTLVGFAAYLTAINDIGAARASLLASVETVSATLCALLWLRTEFVAMDMIGFVLIMATVFLLAKKGDASQGKKAIREGDKDSLEGKGSFQ</sequence>
<feature type="transmembrane region" description="Helical" evidence="3">
    <location>
        <begin position="315"/>
        <end position="333"/>
    </location>
</feature>
<keyword evidence="6" id="KW-1185">Reference proteome</keyword>
<dbReference type="SUPFAM" id="SSF103481">
    <property type="entry name" value="Multidrug resistance efflux transporter EmrE"/>
    <property type="match status" value="2"/>
</dbReference>
<evidence type="ECO:0000256" key="2">
    <source>
        <dbReference type="SAM" id="MobiDB-lite"/>
    </source>
</evidence>
<dbReference type="EMBL" id="ADMD01000007">
    <property type="protein sequence ID" value="EJZ83899.1"/>
    <property type="molecule type" value="Genomic_DNA"/>
</dbReference>
<dbReference type="Proteomes" id="UP000006069">
    <property type="component" value="Unassembled WGS sequence"/>
</dbReference>
<accession>K0YWM3</accession>
<gene>
    <name evidence="5" type="ORF">HMPREF9451_01421</name>
</gene>
<feature type="transmembrane region" description="Helical" evidence="3">
    <location>
        <begin position="257"/>
        <end position="279"/>
    </location>
</feature>
<keyword evidence="3" id="KW-0812">Transmembrane</keyword>
<feature type="transmembrane region" description="Helical" evidence="3">
    <location>
        <begin position="172"/>
        <end position="189"/>
    </location>
</feature>
<dbReference type="PATRIC" id="fig|742818.3.peg.1500"/>
<feature type="domain" description="EamA" evidence="4">
    <location>
        <begin position="200"/>
        <end position="332"/>
    </location>
</feature>
<name>K0YWM3_9ACTN</name>
<feature type="transmembrane region" description="Helical" evidence="3">
    <location>
        <begin position="50"/>
        <end position="72"/>
    </location>
</feature>
<dbReference type="PANTHER" id="PTHR22911:SF79">
    <property type="entry name" value="MOBA-LIKE NTP TRANSFERASE DOMAIN-CONTAINING PROTEIN"/>
    <property type="match status" value="1"/>
</dbReference>
<comment type="caution">
    <text evidence="5">The sequence shown here is derived from an EMBL/GenBank/DDBJ whole genome shotgun (WGS) entry which is preliminary data.</text>
</comment>
<dbReference type="InterPro" id="IPR000620">
    <property type="entry name" value="EamA_dom"/>
</dbReference>
<feature type="transmembrane region" description="Helical" evidence="3">
    <location>
        <begin position="225"/>
        <end position="245"/>
    </location>
</feature>
<feature type="transmembrane region" description="Helical" evidence="3">
    <location>
        <begin position="141"/>
        <end position="160"/>
    </location>
</feature>
<dbReference type="HOGENOM" id="CLU_033863_19_0_11"/>
<protein>
    <recommendedName>
        <fullName evidence="4">EamA domain-containing protein</fullName>
    </recommendedName>
</protein>
<dbReference type="GO" id="GO:0016020">
    <property type="term" value="C:membrane"/>
    <property type="evidence" value="ECO:0007669"/>
    <property type="project" value="InterPro"/>
</dbReference>
<feature type="region of interest" description="Disordered" evidence="2">
    <location>
        <begin position="340"/>
        <end position="360"/>
    </location>
</feature>
<organism evidence="5 6">
    <name type="scientific">Slackia piriformis YIT 12062</name>
    <dbReference type="NCBI Taxonomy" id="742818"/>
    <lineage>
        <taxon>Bacteria</taxon>
        <taxon>Bacillati</taxon>
        <taxon>Actinomycetota</taxon>
        <taxon>Coriobacteriia</taxon>
        <taxon>Eggerthellales</taxon>
        <taxon>Eggerthellaceae</taxon>
        <taxon>Slackia</taxon>
    </lineage>
</organism>
<dbReference type="Pfam" id="PF00892">
    <property type="entry name" value="EamA"/>
    <property type="match status" value="2"/>
</dbReference>
<dbReference type="eggNOG" id="COG0697">
    <property type="taxonomic scope" value="Bacteria"/>
</dbReference>
<dbReference type="AlphaFoldDB" id="K0YWM3"/>
<dbReference type="InterPro" id="IPR037185">
    <property type="entry name" value="EmrE-like"/>
</dbReference>
<feature type="transmembrane region" description="Helical" evidence="3">
    <location>
        <begin position="291"/>
        <end position="309"/>
    </location>
</feature>
<evidence type="ECO:0000313" key="5">
    <source>
        <dbReference type="EMBL" id="EJZ83899.1"/>
    </source>
</evidence>
<feature type="transmembrane region" description="Helical" evidence="3">
    <location>
        <begin position="78"/>
        <end position="97"/>
    </location>
</feature>
<proteinExistence type="inferred from homology"/>
<comment type="similarity">
    <text evidence="1">Belongs to the EamA transporter family.</text>
</comment>
<keyword evidence="3" id="KW-1133">Transmembrane helix</keyword>
<dbReference type="PANTHER" id="PTHR22911">
    <property type="entry name" value="ACYL-MALONYL CONDENSING ENZYME-RELATED"/>
    <property type="match status" value="1"/>
</dbReference>
<feature type="compositionally biased region" description="Basic and acidic residues" evidence="2">
    <location>
        <begin position="344"/>
        <end position="354"/>
    </location>
</feature>
<dbReference type="InParanoid" id="K0YWM3"/>
<feature type="transmembrane region" description="Helical" evidence="3">
    <location>
        <begin position="117"/>
        <end position="135"/>
    </location>
</feature>
<dbReference type="Gene3D" id="1.10.3730.20">
    <property type="match status" value="1"/>
</dbReference>
<evidence type="ECO:0000256" key="3">
    <source>
        <dbReference type="SAM" id="Phobius"/>
    </source>
</evidence>
<evidence type="ECO:0000256" key="1">
    <source>
        <dbReference type="ARBA" id="ARBA00007362"/>
    </source>
</evidence>
<reference evidence="5 6" key="1">
    <citation type="submission" date="2012-08" db="EMBL/GenBank/DDBJ databases">
        <title>The Genome Sequence of Slackia piriformis YIT 12062.</title>
        <authorList>
            <consortium name="The Broad Institute Genome Sequencing Platform"/>
            <person name="Earl A."/>
            <person name="Ward D."/>
            <person name="Feldgarden M."/>
            <person name="Gevers D."/>
            <person name="Morotomi M."/>
            <person name="Walker B."/>
            <person name="Young S.K."/>
            <person name="Zeng Q."/>
            <person name="Gargeya S."/>
            <person name="Fitzgerald M."/>
            <person name="Haas B."/>
            <person name="Abouelleil A."/>
            <person name="Alvarado L."/>
            <person name="Arachchi H.M."/>
            <person name="Berlin A.M."/>
            <person name="Chapman S.B."/>
            <person name="Goldberg J."/>
            <person name="Griggs A."/>
            <person name="Gujja S."/>
            <person name="Hansen M."/>
            <person name="Howarth C."/>
            <person name="Imamovic A."/>
            <person name="Larimer J."/>
            <person name="McCowen C."/>
            <person name="Montmayeur A."/>
            <person name="Murphy C."/>
            <person name="Neiman D."/>
            <person name="Pearson M."/>
            <person name="Priest M."/>
            <person name="Roberts A."/>
            <person name="Saif S."/>
            <person name="Shea T."/>
            <person name="Sisk P."/>
            <person name="Sykes S."/>
            <person name="Wortman J."/>
            <person name="Nusbaum C."/>
            <person name="Birren B."/>
        </authorList>
    </citation>
    <scope>NUCLEOTIDE SEQUENCE [LARGE SCALE GENOMIC DNA]</scope>
    <source>
        <strain evidence="5 6">YIT 12062</strain>
    </source>
</reference>
<feature type="transmembrane region" description="Helical" evidence="3">
    <location>
        <begin position="201"/>
        <end position="218"/>
    </location>
</feature>